<dbReference type="Pfam" id="PF16473">
    <property type="entry name" value="Rv2179c-like"/>
    <property type="match status" value="1"/>
</dbReference>
<dbReference type="InterPro" id="IPR012337">
    <property type="entry name" value="RNaseH-like_sf"/>
</dbReference>
<accession>A0A481YUR6</accession>
<name>A0A481YUR6_9VIRU</name>
<organism evidence="2">
    <name type="scientific">Marseillevirus LCMAC102</name>
    <dbReference type="NCBI Taxonomy" id="2506603"/>
    <lineage>
        <taxon>Viruses</taxon>
        <taxon>Varidnaviria</taxon>
        <taxon>Bamfordvirae</taxon>
        <taxon>Nucleocytoviricota</taxon>
        <taxon>Megaviricetes</taxon>
        <taxon>Pimascovirales</taxon>
        <taxon>Pimascovirales incertae sedis</taxon>
        <taxon>Marseilleviridae</taxon>
    </lineage>
</organism>
<dbReference type="InterPro" id="IPR033390">
    <property type="entry name" value="Rv2179c-like"/>
</dbReference>
<feature type="domain" description="3'-5' exoribonuclease Rv2179c-like" evidence="1">
    <location>
        <begin position="3"/>
        <end position="170"/>
    </location>
</feature>
<protein>
    <submittedName>
        <fullName evidence="2">RNase T-like 3' exoribonuclease</fullName>
    </submittedName>
</protein>
<dbReference type="SUPFAM" id="SSF53098">
    <property type="entry name" value="Ribonuclease H-like"/>
    <property type="match status" value="1"/>
</dbReference>
<dbReference type="GO" id="GO:0003676">
    <property type="term" value="F:nucleic acid binding"/>
    <property type="evidence" value="ECO:0007669"/>
    <property type="project" value="InterPro"/>
</dbReference>
<evidence type="ECO:0000313" key="2">
    <source>
        <dbReference type="EMBL" id="QBK86525.1"/>
    </source>
</evidence>
<sequence>MQDLMIDLETLGTTTNAPIISIGAALFDIKNNQIGDTFYEILDVADQIDTQIRFVDSSTIKWWMNQSDAAKTVFKTKTKPTKTVLENFRAWIITRTEPRSVHPWGNGASFDISLIESLFKDYNVGCPWMFWNVMDLRTYKRFIGKNSPIEKLEGTNHNALDDAINQIKYIFKYS</sequence>
<reference evidence="2" key="1">
    <citation type="journal article" date="2019" name="MBio">
        <title>Virus Genomes from Deep Sea Sediments Expand the Ocean Megavirome and Support Independent Origins of Viral Gigantism.</title>
        <authorList>
            <person name="Backstrom D."/>
            <person name="Yutin N."/>
            <person name="Jorgensen S.L."/>
            <person name="Dharamshi J."/>
            <person name="Homa F."/>
            <person name="Zaremba-Niedwiedzka K."/>
            <person name="Spang A."/>
            <person name="Wolf Y.I."/>
            <person name="Koonin E.V."/>
            <person name="Ettema T.J."/>
        </authorList>
    </citation>
    <scope>NUCLEOTIDE SEQUENCE</scope>
</reference>
<gene>
    <name evidence="2" type="ORF">LCMAC102_03200</name>
</gene>
<proteinExistence type="predicted"/>
<dbReference type="Gene3D" id="3.30.420.10">
    <property type="entry name" value="Ribonuclease H-like superfamily/Ribonuclease H"/>
    <property type="match status" value="1"/>
</dbReference>
<dbReference type="InterPro" id="IPR036397">
    <property type="entry name" value="RNaseH_sf"/>
</dbReference>
<dbReference type="EMBL" id="MK500334">
    <property type="protein sequence ID" value="QBK86525.1"/>
    <property type="molecule type" value="Genomic_DNA"/>
</dbReference>
<evidence type="ECO:0000259" key="1">
    <source>
        <dbReference type="Pfam" id="PF16473"/>
    </source>
</evidence>